<dbReference type="Pfam" id="PF02801">
    <property type="entry name" value="Ketoacyl-synt_C"/>
    <property type="match status" value="1"/>
</dbReference>
<dbReference type="SMART" id="SM00825">
    <property type="entry name" value="PKS_KS"/>
    <property type="match status" value="1"/>
</dbReference>
<dbReference type="GO" id="GO:0004315">
    <property type="term" value="F:3-oxoacyl-[acyl-carrier-protein] synthase activity"/>
    <property type="evidence" value="ECO:0007669"/>
    <property type="project" value="TreeGrafter"/>
</dbReference>
<reference evidence="5 6" key="1">
    <citation type="submission" date="2019-10" db="EMBL/GenBank/DDBJ databases">
        <title>Genome sequence of Phaeocystidibacter marisrubri JCM30614 (type strain).</title>
        <authorList>
            <person name="Bowman J.P."/>
        </authorList>
    </citation>
    <scope>NUCLEOTIDE SEQUENCE [LARGE SCALE GENOMIC DNA]</scope>
    <source>
        <strain evidence="5 6">JCM 30614</strain>
    </source>
</reference>
<dbReference type="InterPro" id="IPR000794">
    <property type="entry name" value="Beta-ketoacyl_synthase"/>
</dbReference>
<dbReference type="Pfam" id="PF00109">
    <property type="entry name" value="ketoacyl-synt"/>
    <property type="match status" value="1"/>
</dbReference>
<dbReference type="AlphaFoldDB" id="A0A6L3ZCF4"/>
<dbReference type="InterPro" id="IPR014031">
    <property type="entry name" value="Ketoacyl_synth_C"/>
</dbReference>
<comment type="caution">
    <text evidence="5">The sequence shown here is derived from an EMBL/GenBank/DDBJ whole genome shotgun (WGS) entry which is preliminary data.</text>
</comment>
<feature type="domain" description="Ketosynthase family 3 (KS3)" evidence="4">
    <location>
        <begin position="1"/>
        <end position="370"/>
    </location>
</feature>
<dbReference type="PROSITE" id="PS52004">
    <property type="entry name" value="KS3_2"/>
    <property type="match status" value="1"/>
</dbReference>
<protein>
    <recommendedName>
        <fullName evidence="4">Ketosynthase family 3 (KS3) domain-containing protein</fullName>
    </recommendedName>
</protein>
<dbReference type="SUPFAM" id="SSF53901">
    <property type="entry name" value="Thiolase-like"/>
    <property type="match status" value="1"/>
</dbReference>
<evidence type="ECO:0000313" key="6">
    <source>
        <dbReference type="Proteomes" id="UP000484164"/>
    </source>
</evidence>
<gene>
    <name evidence="5" type="ORF">F8C82_07420</name>
</gene>
<keyword evidence="6" id="KW-1185">Reference proteome</keyword>
<dbReference type="PANTHER" id="PTHR11712:SF336">
    <property type="entry name" value="3-OXOACYL-[ACYL-CARRIER-PROTEIN] SYNTHASE, MITOCHONDRIAL"/>
    <property type="match status" value="1"/>
</dbReference>
<proteinExistence type="inferred from homology"/>
<dbReference type="RefSeq" id="WP_151692955.1">
    <property type="nucleotide sequence ID" value="NZ_BMGX01000001.1"/>
</dbReference>
<evidence type="ECO:0000256" key="3">
    <source>
        <dbReference type="RuleBase" id="RU003694"/>
    </source>
</evidence>
<dbReference type="GO" id="GO:0005829">
    <property type="term" value="C:cytosol"/>
    <property type="evidence" value="ECO:0007669"/>
    <property type="project" value="TreeGrafter"/>
</dbReference>
<dbReference type="InterPro" id="IPR014030">
    <property type="entry name" value="Ketoacyl_synth_N"/>
</dbReference>
<evidence type="ECO:0000313" key="5">
    <source>
        <dbReference type="EMBL" id="KAB2815525.1"/>
    </source>
</evidence>
<dbReference type="InterPro" id="IPR016039">
    <property type="entry name" value="Thiolase-like"/>
</dbReference>
<sequence>MKPVYINDIGFIANLGIDPLSAWEKALSGESTFTQLEGYPVARVEHSAFAEFAPDYKPYRKLDRSTQLALFASQQLSRLKKDQSTLIAIGSSRGATETWEKAYENYTDSGASHLLDSPTTTAGQLASNVGAYLQMNSHVDIDQSITCASGLRAVADACAWLNAGFVSQAIAGGAEAPITPFTLSQMKALKIVGGEGEWPCRALDPNLNTNTMVLGEGSVLLHLSTEASEDAARIVGVGFGTETGMSATGLSPDGQCLQSSMKMACKIAGWDKPDAIIAHAPGTIKGDRSEIAGIHTLFGEDIPVTSSKYLTGHCFGSSGPVSIWMAIQMMKNNRWMRPDWAPQHEPETLNRIIVNAVGFGANAVSLAIEYNSAR</sequence>
<dbReference type="EMBL" id="WBVQ01000002">
    <property type="protein sequence ID" value="KAB2815525.1"/>
    <property type="molecule type" value="Genomic_DNA"/>
</dbReference>
<keyword evidence="2 3" id="KW-0808">Transferase</keyword>
<dbReference type="PANTHER" id="PTHR11712">
    <property type="entry name" value="POLYKETIDE SYNTHASE-RELATED"/>
    <property type="match status" value="1"/>
</dbReference>
<evidence type="ECO:0000259" key="4">
    <source>
        <dbReference type="PROSITE" id="PS52004"/>
    </source>
</evidence>
<dbReference type="GO" id="GO:0006633">
    <property type="term" value="P:fatty acid biosynthetic process"/>
    <property type="evidence" value="ECO:0007669"/>
    <property type="project" value="TreeGrafter"/>
</dbReference>
<name>A0A6L3ZCF4_9FLAO</name>
<evidence type="ECO:0000256" key="1">
    <source>
        <dbReference type="ARBA" id="ARBA00008467"/>
    </source>
</evidence>
<dbReference type="Gene3D" id="3.40.47.10">
    <property type="match status" value="2"/>
</dbReference>
<accession>A0A6L3ZCF4</accession>
<evidence type="ECO:0000256" key="2">
    <source>
        <dbReference type="ARBA" id="ARBA00022679"/>
    </source>
</evidence>
<dbReference type="InterPro" id="IPR020841">
    <property type="entry name" value="PKS_Beta-ketoAc_synthase_dom"/>
</dbReference>
<comment type="similarity">
    <text evidence="1 3">Belongs to the thiolase-like superfamily. Beta-ketoacyl-ACP synthases family.</text>
</comment>
<dbReference type="Proteomes" id="UP000484164">
    <property type="component" value="Unassembled WGS sequence"/>
</dbReference>
<organism evidence="5 6">
    <name type="scientific">Phaeocystidibacter marisrubri</name>
    <dbReference type="NCBI Taxonomy" id="1577780"/>
    <lineage>
        <taxon>Bacteria</taxon>
        <taxon>Pseudomonadati</taxon>
        <taxon>Bacteroidota</taxon>
        <taxon>Flavobacteriia</taxon>
        <taxon>Flavobacteriales</taxon>
        <taxon>Phaeocystidibacteraceae</taxon>
        <taxon>Phaeocystidibacter</taxon>
    </lineage>
</organism>
<dbReference type="OrthoDB" id="1141849at2"/>